<name>A0ABU6NIB2_9BACI</name>
<protein>
    <recommendedName>
        <fullName evidence="3">Sodium:proton antiporter</fullName>
    </recommendedName>
</protein>
<dbReference type="Proteomes" id="UP001341820">
    <property type="component" value="Unassembled WGS sequence"/>
</dbReference>
<evidence type="ECO:0000313" key="1">
    <source>
        <dbReference type="EMBL" id="MED4127932.1"/>
    </source>
</evidence>
<accession>A0ABU6NIB2</accession>
<sequence length="66" mass="7725">MKQVCSILSILVVGISIYKYRYKIVNAVMRQPGLRRVLIRFALRIPFVRQKLMGSLFSFPHTTEKL</sequence>
<organism evidence="1 2">
    <name type="scientific">Shouchella miscanthi</name>
    <dbReference type="NCBI Taxonomy" id="2598861"/>
    <lineage>
        <taxon>Bacteria</taxon>
        <taxon>Bacillati</taxon>
        <taxon>Bacillota</taxon>
        <taxon>Bacilli</taxon>
        <taxon>Bacillales</taxon>
        <taxon>Bacillaceae</taxon>
        <taxon>Shouchella</taxon>
    </lineage>
</organism>
<comment type="caution">
    <text evidence="1">The sequence shown here is derived from an EMBL/GenBank/DDBJ whole genome shotgun (WGS) entry which is preliminary data.</text>
</comment>
<evidence type="ECO:0000313" key="2">
    <source>
        <dbReference type="Proteomes" id="UP001341820"/>
    </source>
</evidence>
<dbReference type="RefSeq" id="WP_328236834.1">
    <property type="nucleotide sequence ID" value="NZ_JAROAS010000010.1"/>
</dbReference>
<evidence type="ECO:0008006" key="3">
    <source>
        <dbReference type="Google" id="ProtNLM"/>
    </source>
</evidence>
<dbReference type="EMBL" id="JAROAS010000010">
    <property type="protein sequence ID" value="MED4127932.1"/>
    <property type="molecule type" value="Genomic_DNA"/>
</dbReference>
<proteinExistence type="predicted"/>
<gene>
    <name evidence="1" type="ORF">P5F74_07295</name>
</gene>
<reference evidence="1 2" key="1">
    <citation type="submission" date="2023-03" db="EMBL/GenBank/DDBJ databases">
        <title>Bacillus Genome Sequencing.</title>
        <authorList>
            <person name="Dunlap C."/>
        </authorList>
    </citation>
    <scope>NUCLEOTIDE SEQUENCE [LARGE SCALE GENOMIC DNA]</scope>
    <source>
        <strain evidence="1 2">B-4107</strain>
    </source>
</reference>
<keyword evidence="2" id="KW-1185">Reference proteome</keyword>